<keyword evidence="3" id="KW-1185">Reference proteome</keyword>
<feature type="transmembrane region" description="Helical" evidence="1">
    <location>
        <begin position="215"/>
        <end position="248"/>
    </location>
</feature>
<feature type="transmembrane region" description="Helical" evidence="1">
    <location>
        <begin position="145"/>
        <end position="166"/>
    </location>
</feature>
<evidence type="ECO:0000256" key="1">
    <source>
        <dbReference type="SAM" id="Phobius"/>
    </source>
</evidence>
<feature type="transmembrane region" description="Helical" evidence="1">
    <location>
        <begin position="6"/>
        <end position="22"/>
    </location>
</feature>
<dbReference type="Proteomes" id="UP000595823">
    <property type="component" value="Chromosome"/>
</dbReference>
<accession>A0A7T6Z233</accession>
<dbReference type="RefSeq" id="WP_200128082.1">
    <property type="nucleotide sequence ID" value="NZ_CP054705.1"/>
</dbReference>
<name>A0A7T6Z233_9BACI</name>
<evidence type="ECO:0000313" key="3">
    <source>
        <dbReference type="Proteomes" id="UP000595823"/>
    </source>
</evidence>
<proteinExistence type="predicted"/>
<dbReference type="KEGG" id="scia:HUG15_07510"/>
<keyword evidence="1" id="KW-1133">Transmembrane helix</keyword>
<gene>
    <name evidence="2" type="ORF">HUG15_07510</name>
</gene>
<sequence length="250" mass="29221">MDYYITAIIGIITFCLAVYLLLKKTTWFHRSEIEKSNQPREGDSNSTPLSVLDYYTEWGTHYELFHHDDENYDEVIFYLSSGSGVKQAFHLHVKQGFLKKSSRRNVAQTFKLLGYIDRMIHPNVIVKFLRPGVSYVSSLIRGRLFIAYLITTALMSIPLNESLAFFTEFSGFFIMLGLFFYAIYFVKELIAYVLQNIYSLKLAKSFGVTQDECKIIFIYLWLSFLLFLITQVIKWGIIVILMFFILVLYN</sequence>
<keyword evidence="1" id="KW-0812">Transmembrane</keyword>
<dbReference type="AlphaFoldDB" id="A0A7T6Z233"/>
<evidence type="ECO:0000313" key="2">
    <source>
        <dbReference type="EMBL" id="QQK75442.1"/>
    </source>
</evidence>
<dbReference type="EMBL" id="CP054705">
    <property type="protein sequence ID" value="QQK75442.1"/>
    <property type="molecule type" value="Genomic_DNA"/>
</dbReference>
<protein>
    <submittedName>
        <fullName evidence="2">Uncharacterized protein</fullName>
    </submittedName>
</protein>
<feature type="transmembrane region" description="Helical" evidence="1">
    <location>
        <begin position="172"/>
        <end position="194"/>
    </location>
</feature>
<organism evidence="2 3">
    <name type="scientific">Salicibibacter cibarius</name>
    <dbReference type="NCBI Taxonomy" id="2743000"/>
    <lineage>
        <taxon>Bacteria</taxon>
        <taxon>Bacillati</taxon>
        <taxon>Bacillota</taxon>
        <taxon>Bacilli</taxon>
        <taxon>Bacillales</taxon>
        <taxon>Bacillaceae</taxon>
        <taxon>Salicibibacter</taxon>
    </lineage>
</organism>
<reference evidence="2 3" key="1">
    <citation type="submission" date="2020-06" db="EMBL/GenBank/DDBJ databases">
        <title>Genomic analysis of Salicibibacter sp. NKC5-3.</title>
        <authorList>
            <person name="Oh Y.J."/>
        </authorList>
    </citation>
    <scope>NUCLEOTIDE SEQUENCE [LARGE SCALE GENOMIC DNA]</scope>
    <source>
        <strain evidence="2 3">NKC5-3</strain>
    </source>
</reference>
<keyword evidence="1" id="KW-0472">Membrane</keyword>